<dbReference type="EMBL" id="BRYA01000139">
    <property type="protein sequence ID" value="GMI40921.1"/>
    <property type="molecule type" value="Genomic_DNA"/>
</dbReference>
<gene>
    <name evidence="2" type="ORF">TrCOL_g5618</name>
</gene>
<accession>A0A9W7GDK5</accession>
<dbReference type="Gene3D" id="3.40.630.150">
    <property type="entry name" value="Malonyl-CoA decarboxylase, catalytic domain"/>
    <property type="match status" value="1"/>
</dbReference>
<protein>
    <recommendedName>
        <fullName evidence="1">Malonyl-CoA decarboxylase C-terminal domain-containing protein</fullName>
    </recommendedName>
</protein>
<dbReference type="GO" id="GO:0005782">
    <property type="term" value="C:peroxisomal matrix"/>
    <property type="evidence" value="ECO:0007669"/>
    <property type="project" value="TreeGrafter"/>
</dbReference>
<dbReference type="AlphaFoldDB" id="A0A9W7GDK5"/>
<evidence type="ECO:0000313" key="2">
    <source>
        <dbReference type="EMBL" id="GMI40921.1"/>
    </source>
</evidence>
<dbReference type="Pfam" id="PF05292">
    <property type="entry name" value="MCD"/>
    <property type="match status" value="1"/>
</dbReference>
<evidence type="ECO:0000259" key="1">
    <source>
        <dbReference type="Pfam" id="PF05292"/>
    </source>
</evidence>
<evidence type="ECO:0000313" key="3">
    <source>
        <dbReference type="Proteomes" id="UP001165065"/>
    </source>
</evidence>
<reference evidence="3" key="1">
    <citation type="journal article" date="2023" name="Commun. Biol.">
        <title>Genome analysis of Parmales, the sister group of diatoms, reveals the evolutionary specialization of diatoms from phago-mixotrophs to photoautotrophs.</title>
        <authorList>
            <person name="Ban H."/>
            <person name="Sato S."/>
            <person name="Yoshikawa S."/>
            <person name="Yamada K."/>
            <person name="Nakamura Y."/>
            <person name="Ichinomiya M."/>
            <person name="Sato N."/>
            <person name="Blanc-Mathieu R."/>
            <person name="Endo H."/>
            <person name="Kuwata A."/>
            <person name="Ogata H."/>
        </authorList>
    </citation>
    <scope>NUCLEOTIDE SEQUENCE [LARGE SCALE GENOMIC DNA]</scope>
</reference>
<dbReference type="OrthoDB" id="426718at2759"/>
<dbReference type="PANTHER" id="PTHR28641">
    <property type="match status" value="1"/>
</dbReference>
<keyword evidence="3" id="KW-1185">Reference proteome</keyword>
<dbReference type="GO" id="GO:0050080">
    <property type="term" value="F:malonyl-CoA decarboxylase activity"/>
    <property type="evidence" value="ECO:0007669"/>
    <property type="project" value="InterPro"/>
</dbReference>
<dbReference type="GO" id="GO:2001294">
    <property type="term" value="P:malonyl-CoA catabolic process"/>
    <property type="evidence" value="ECO:0007669"/>
    <property type="project" value="TreeGrafter"/>
</dbReference>
<feature type="domain" description="Malonyl-CoA decarboxylase C-terminal" evidence="1">
    <location>
        <begin position="39"/>
        <end position="312"/>
    </location>
</feature>
<dbReference type="InterPro" id="IPR042303">
    <property type="entry name" value="Malonyl_CoA_deC_C_sf"/>
</dbReference>
<comment type="caution">
    <text evidence="2">The sequence shown here is derived from an EMBL/GenBank/DDBJ whole genome shotgun (WGS) entry which is preliminary data.</text>
</comment>
<name>A0A9W7GDK5_9STRA</name>
<organism evidence="2 3">
    <name type="scientific">Triparma columacea</name>
    <dbReference type="NCBI Taxonomy" id="722753"/>
    <lineage>
        <taxon>Eukaryota</taxon>
        <taxon>Sar</taxon>
        <taxon>Stramenopiles</taxon>
        <taxon>Ochrophyta</taxon>
        <taxon>Bolidophyceae</taxon>
        <taxon>Parmales</taxon>
        <taxon>Triparmaceae</taxon>
        <taxon>Triparma</taxon>
    </lineage>
</organism>
<sequence>MKTIVSIRSDVRALKSENRELDELDFNMRAQLSNWFSAGILELRRITYDSTPASIIETIAKKESVHPLQSLDDLRLRLGGGRRCFGFFHPSLPDEPLVFIHCALVPTMASTMQEIHDHTGTDSNNPAAAIFYSINSTQPGLAGVDLGNFLIKRVAAQLATEFPSLDTFATLSPVPRFRRWFLNKTSQEGKFAPTSEFIFGDEAAMEKFLDCCQSASIPLPPATSPISHLVTVLEDNENKWYEKPELLEALDPILTKLAAKYLVLEKHRGKPVDGVSKFHLSNGAELHRINFLANQTRKGYQTSYGIMVNYLYGDSKSIDDNHLSYVNGEVVVSEAIKDLLC</sequence>
<dbReference type="GO" id="GO:0005759">
    <property type="term" value="C:mitochondrial matrix"/>
    <property type="evidence" value="ECO:0007669"/>
    <property type="project" value="TreeGrafter"/>
</dbReference>
<dbReference type="Proteomes" id="UP001165065">
    <property type="component" value="Unassembled WGS sequence"/>
</dbReference>
<dbReference type="InterPro" id="IPR038917">
    <property type="entry name" value="Malonyl_CoA_deC"/>
</dbReference>
<proteinExistence type="predicted"/>
<dbReference type="GO" id="GO:0006633">
    <property type="term" value="P:fatty acid biosynthetic process"/>
    <property type="evidence" value="ECO:0007669"/>
    <property type="project" value="InterPro"/>
</dbReference>
<dbReference type="GO" id="GO:0006085">
    <property type="term" value="P:acetyl-CoA biosynthetic process"/>
    <property type="evidence" value="ECO:0007669"/>
    <property type="project" value="TreeGrafter"/>
</dbReference>
<dbReference type="InterPro" id="IPR007956">
    <property type="entry name" value="Malonyl_CoA_deC_C"/>
</dbReference>
<dbReference type="PANTHER" id="PTHR28641:SF1">
    <property type="entry name" value="MALONYL-COA DECARBOXYLASE, MITOCHONDRIAL"/>
    <property type="match status" value="1"/>
</dbReference>